<dbReference type="Gene3D" id="2.40.160.60">
    <property type="entry name" value="Outer membrane protein transport protein (OMPP1/FadL/TodX)"/>
    <property type="match status" value="1"/>
</dbReference>
<sequence>MIKAFPILFLLLICIPNLLYSIDYHPAGQTAGVPLEYLLSFTANARAAGFGNAYTGYSGDVSCAYWNPAGILKIYFTELSVV</sequence>
<reference evidence="1" key="1">
    <citation type="journal article" date="2014" name="Front. Microbiol.">
        <title>High frequency of phylogenetically diverse reductive dehalogenase-homologous genes in deep subseafloor sedimentary metagenomes.</title>
        <authorList>
            <person name="Kawai M."/>
            <person name="Futagami T."/>
            <person name="Toyoda A."/>
            <person name="Takaki Y."/>
            <person name="Nishi S."/>
            <person name="Hori S."/>
            <person name="Arai W."/>
            <person name="Tsubouchi T."/>
            <person name="Morono Y."/>
            <person name="Uchiyama I."/>
            <person name="Ito T."/>
            <person name="Fujiyama A."/>
            <person name="Inagaki F."/>
            <person name="Takami H."/>
        </authorList>
    </citation>
    <scope>NUCLEOTIDE SEQUENCE</scope>
    <source>
        <strain evidence="1">Expedition CK06-06</strain>
    </source>
</reference>
<accession>X1QY79</accession>
<evidence type="ECO:0008006" key="2">
    <source>
        <dbReference type="Google" id="ProtNLM"/>
    </source>
</evidence>
<dbReference type="EMBL" id="BARV01035294">
    <property type="protein sequence ID" value="GAI55830.1"/>
    <property type="molecule type" value="Genomic_DNA"/>
</dbReference>
<comment type="caution">
    <text evidence="1">The sequence shown here is derived from an EMBL/GenBank/DDBJ whole genome shotgun (WGS) entry which is preliminary data.</text>
</comment>
<feature type="non-terminal residue" evidence="1">
    <location>
        <position position="82"/>
    </location>
</feature>
<evidence type="ECO:0000313" key="1">
    <source>
        <dbReference type="EMBL" id="GAI55830.1"/>
    </source>
</evidence>
<organism evidence="1">
    <name type="scientific">marine sediment metagenome</name>
    <dbReference type="NCBI Taxonomy" id="412755"/>
    <lineage>
        <taxon>unclassified sequences</taxon>
        <taxon>metagenomes</taxon>
        <taxon>ecological metagenomes</taxon>
    </lineage>
</organism>
<protein>
    <recommendedName>
        <fullName evidence="2">PorV/PorQ family protein</fullName>
    </recommendedName>
</protein>
<proteinExistence type="predicted"/>
<name>X1QY79_9ZZZZ</name>
<dbReference type="AlphaFoldDB" id="X1QY79"/>
<gene>
    <name evidence="1" type="ORF">S06H3_55096</name>
</gene>